<evidence type="ECO:0000259" key="1">
    <source>
        <dbReference type="PROSITE" id="PS51192"/>
    </source>
</evidence>
<dbReference type="PANTHER" id="PTHR47396">
    <property type="entry name" value="TYPE I RESTRICTION ENZYME ECOKI R PROTEIN"/>
    <property type="match status" value="1"/>
</dbReference>
<evidence type="ECO:0000313" key="3">
    <source>
        <dbReference type="Proteomes" id="UP000195667"/>
    </source>
</evidence>
<dbReference type="InterPro" id="IPR027417">
    <property type="entry name" value="P-loop_NTPase"/>
</dbReference>
<dbReference type="GO" id="GO:0005524">
    <property type="term" value="F:ATP binding"/>
    <property type="evidence" value="ECO:0007669"/>
    <property type="project" value="InterPro"/>
</dbReference>
<dbReference type="Gene3D" id="3.90.1570.30">
    <property type="match status" value="1"/>
</dbReference>
<dbReference type="EC" id="3.1.21.3" evidence="2"/>
<dbReference type="GO" id="GO:0005829">
    <property type="term" value="C:cytosol"/>
    <property type="evidence" value="ECO:0007669"/>
    <property type="project" value="TreeGrafter"/>
</dbReference>
<dbReference type="PANTHER" id="PTHR47396:SF1">
    <property type="entry name" value="ATP-DEPENDENT HELICASE IRC3-RELATED"/>
    <property type="match status" value="1"/>
</dbReference>
<dbReference type="Pfam" id="PF08463">
    <property type="entry name" value="EcoEI_R_C"/>
    <property type="match status" value="1"/>
</dbReference>
<dbReference type="InterPro" id="IPR014001">
    <property type="entry name" value="Helicase_ATP-bd"/>
</dbReference>
<dbReference type="CDD" id="cd18799">
    <property type="entry name" value="SF2_C_EcoAI-like"/>
    <property type="match status" value="1"/>
</dbReference>
<sequence length="938" mass="107686">MSTEQQTRKNLIDKALVLSGWNVTDPTQVIAELDIIVNLPEGITEPQMYYQGHQFCDYVLLGRDAKPLAIIEAKKTGKDAALGREQAKQYCYNLQKDKGGELPFCFYTNGLEIYFWDLGNTPPRKIVGYPTLDDLERFRYLRRNKKVLSEELINTDIAGRDYQLRAIRAVLEGIERKQRDFLLVMATGTGKTRTCIALVDSLMRANHVERVLFLVDRIALREQGLNAFKEYLPNEPRWPNRGEKLFAKDRRIYMATYPTMLNIIKDEASYFSPHFFDLVVIDESHRSIYNTYGEILNYFKAINLGLTATPTDVLDHNTFKLFNCENGLPTFAYTYQEAVTNEPAYLCDFQVMKIQTKFQMDGISKRTISLEDQKQLILEGKAVEEINFEGTQLEKQVINKGTNTLIVKEFMEESIKDSSGVLPGKTIFFCATIGHARRIETIFDTLYPQHYGELAKVLVSDDPRVYGKGGLLDQFTHNDMPRIAISVDMLDTGIDVREIVNLVFAKPVFSYTKFWQMIGRGTRLLEAKKIKPWCTEKDVFLILDCWDNFDYFKLQPKGKELKQQLPLPVRWVGIRLDKIEKALELGYDEIATKETSILRQQIQALPKNSVVIMEAATLLSPIADDNYWLQLNAQKIAFLRQDIKPLFRTVAQADFKAMRFSKDVLEISVALLDKATWSKEDEARFETLKDGLVEQISELPLSVPMVAREEKLINNAQQHHYWAQCTDADLDELAEKLASLMTFREVQNLGLGQVKLDLTDVLHNKEKVAFGPQHESVSVSRYREMVEAFIVELTHDNPILQKIRAGEGISDLEVAVLAKLLNEQHPHITEALLRNVYKNRQARFIQFIRHILGIENLASFPDTVSKAFDQFISQHSNLNSRQLDFLRLLKDFIIEREKIEKRDLIQSPFTVIHPQGIRGVFSPAEINEIVALTERLAA</sequence>
<keyword evidence="2" id="KW-0378">Hydrolase</keyword>
<feature type="domain" description="Helicase ATP-binding" evidence="1">
    <location>
        <begin position="172"/>
        <end position="328"/>
    </location>
</feature>
<protein>
    <submittedName>
        <fullName evidence="2">Type I restriction enzyme EcoKI R protein HsdR</fullName>
        <ecNumber evidence="2">3.1.21.3</ecNumber>
    </submittedName>
</protein>
<dbReference type="Proteomes" id="UP000195667">
    <property type="component" value="Unassembled WGS sequence"/>
</dbReference>
<keyword evidence="3" id="KW-1185">Reference proteome</keyword>
<dbReference type="SMART" id="SM00487">
    <property type="entry name" value="DEXDc"/>
    <property type="match status" value="1"/>
</dbReference>
<dbReference type="EMBL" id="FUKI01000103">
    <property type="protein sequence ID" value="SJM92468.1"/>
    <property type="molecule type" value="Genomic_DNA"/>
</dbReference>
<dbReference type="AlphaFoldDB" id="A0A1R4H864"/>
<dbReference type="RefSeq" id="WP_217884083.1">
    <property type="nucleotide sequence ID" value="NZ_FUKI01000103.1"/>
</dbReference>
<dbReference type="InterPro" id="IPR013670">
    <property type="entry name" value="EcoEI_R_C_dom"/>
</dbReference>
<dbReference type="Gene3D" id="3.40.50.300">
    <property type="entry name" value="P-loop containing nucleotide triphosphate hydrolases"/>
    <property type="match status" value="2"/>
</dbReference>
<dbReference type="PROSITE" id="PS51192">
    <property type="entry name" value="HELICASE_ATP_BIND_1"/>
    <property type="match status" value="1"/>
</dbReference>
<dbReference type="InterPro" id="IPR006935">
    <property type="entry name" value="Helicase/UvrB_N"/>
</dbReference>
<dbReference type="SUPFAM" id="SSF52540">
    <property type="entry name" value="P-loop containing nucleoside triphosphate hydrolases"/>
    <property type="match status" value="1"/>
</dbReference>
<dbReference type="GO" id="GO:0009035">
    <property type="term" value="F:type I site-specific deoxyribonuclease activity"/>
    <property type="evidence" value="ECO:0007669"/>
    <property type="project" value="UniProtKB-EC"/>
</dbReference>
<dbReference type="GO" id="GO:0006304">
    <property type="term" value="P:DNA modification"/>
    <property type="evidence" value="ECO:0007669"/>
    <property type="project" value="InterPro"/>
</dbReference>
<gene>
    <name evidence="2" type="primary">hsdR</name>
    <name evidence="2" type="ORF">CRENPOLYSF1_290020</name>
</gene>
<reference evidence="3" key="1">
    <citation type="submission" date="2017-02" db="EMBL/GenBank/DDBJ databases">
        <authorList>
            <person name="Daims H."/>
        </authorList>
    </citation>
    <scope>NUCLEOTIDE SEQUENCE [LARGE SCALE GENOMIC DNA]</scope>
</reference>
<dbReference type="GO" id="GO:0003677">
    <property type="term" value="F:DNA binding"/>
    <property type="evidence" value="ECO:0007669"/>
    <property type="project" value="InterPro"/>
</dbReference>
<organism evidence="2 3">
    <name type="scientific">Crenothrix polyspora</name>
    <dbReference type="NCBI Taxonomy" id="360316"/>
    <lineage>
        <taxon>Bacteria</taxon>
        <taxon>Pseudomonadati</taxon>
        <taxon>Pseudomonadota</taxon>
        <taxon>Gammaproteobacteria</taxon>
        <taxon>Methylococcales</taxon>
        <taxon>Crenotrichaceae</taxon>
        <taxon>Crenothrix</taxon>
    </lineage>
</organism>
<dbReference type="InterPro" id="IPR050742">
    <property type="entry name" value="Helicase_Restrict-Modif_Enz"/>
</dbReference>
<name>A0A1R4H864_9GAMM</name>
<dbReference type="Pfam" id="PF04851">
    <property type="entry name" value="ResIII"/>
    <property type="match status" value="1"/>
</dbReference>
<accession>A0A1R4H864</accession>
<evidence type="ECO:0000313" key="2">
    <source>
        <dbReference type="EMBL" id="SJM92468.1"/>
    </source>
</evidence>
<dbReference type="CDD" id="cd18032">
    <property type="entry name" value="DEXHc_RE_I_III_res"/>
    <property type="match status" value="1"/>
</dbReference>
<proteinExistence type="predicted"/>